<evidence type="ECO:0000259" key="8">
    <source>
        <dbReference type="Pfam" id="PF12698"/>
    </source>
</evidence>
<reference evidence="9 10" key="1">
    <citation type="submission" date="2017-10" db="EMBL/GenBank/DDBJ databases">
        <title>Bifidobacterium xylocopum sp. nov. and Bifidobacterium aemilianum sp. nov., from the carpenter bee (Xylocopa violacea) digestive tract.</title>
        <authorList>
            <person name="Alberoni D."/>
            <person name="Baffoni L."/>
            <person name="Di Gioia D."/>
            <person name="Gaggia F."/>
            <person name="Biavati B."/>
        </authorList>
    </citation>
    <scope>NUCLEOTIDE SEQUENCE [LARGE SCALE GENOMIC DNA]</scope>
    <source>
        <strain evidence="9 10">XV10</strain>
    </source>
</reference>
<protein>
    <recommendedName>
        <fullName evidence="7 8">ABC-2 type transporter transmembrane domain-containing protein</fullName>
    </recommendedName>
</protein>
<evidence type="ECO:0000256" key="6">
    <source>
        <dbReference type="SAM" id="Phobius"/>
    </source>
</evidence>
<dbReference type="InterPro" id="IPR051328">
    <property type="entry name" value="T7SS_ABC-Transporter"/>
</dbReference>
<dbReference type="Pfam" id="PF12698">
    <property type="entry name" value="ABC2_membrane_3"/>
    <property type="match status" value="1"/>
</dbReference>
<dbReference type="PANTHER" id="PTHR43077:SF10">
    <property type="entry name" value="TRANSPORT PERMEASE PROTEIN"/>
    <property type="match status" value="1"/>
</dbReference>
<keyword evidence="3 6" id="KW-1133">Transmembrane helix</keyword>
<dbReference type="InterPro" id="IPR017501">
    <property type="entry name" value="Phage_infect_YhgE_C"/>
</dbReference>
<evidence type="ECO:0000259" key="7">
    <source>
        <dbReference type="Pfam" id="PF01061"/>
    </source>
</evidence>
<dbReference type="GO" id="GO:0016020">
    <property type="term" value="C:membrane"/>
    <property type="evidence" value="ECO:0007669"/>
    <property type="project" value="UniProtKB-SubCell"/>
</dbReference>
<dbReference type="AlphaFoldDB" id="A0A366K9M9"/>
<dbReference type="EMBL" id="PDCG01000003">
    <property type="protein sequence ID" value="RBP97833.1"/>
    <property type="molecule type" value="Genomic_DNA"/>
</dbReference>
<feature type="compositionally biased region" description="Polar residues" evidence="5">
    <location>
        <begin position="883"/>
        <end position="892"/>
    </location>
</feature>
<evidence type="ECO:0000256" key="2">
    <source>
        <dbReference type="ARBA" id="ARBA00022692"/>
    </source>
</evidence>
<feature type="transmembrane region" description="Helical" evidence="6">
    <location>
        <begin position="21"/>
        <end position="44"/>
    </location>
</feature>
<feature type="region of interest" description="Disordered" evidence="5">
    <location>
        <begin position="870"/>
        <end position="965"/>
    </location>
</feature>
<dbReference type="InterPro" id="IPR017500">
    <property type="entry name" value="Phage_infect_YhgE_N"/>
</dbReference>
<feature type="transmembrane region" description="Helical" evidence="6">
    <location>
        <begin position="677"/>
        <end position="694"/>
    </location>
</feature>
<feature type="compositionally biased region" description="Basic and acidic residues" evidence="5">
    <location>
        <begin position="909"/>
        <end position="918"/>
    </location>
</feature>
<feature type="transmembrane region" description="Helical" evidence="6">
    <location>
        <begin position="588"/>
        <end position="608"/>
    </location>
</feature>
<keyword evidence="4 6" id="KW-0472">Membrane</keyword>
<evidence type="ECO:0000256" key="5">
    <source>
        <dbReference type="SAM" id="MobiDB-lite"/>
    </source>
</evidence>
<comment type="subcellular location">
    <subcellularLocation>
        <location evidence="1">Membrane</location>
        <topology evidence="1">Multi-pass membrane protein</topology>
    </subcellularLocation>
</comment>
<dbReference type="OrthoDB" id="9811483at2"/>
<dbReference type="Gene3D" id="3.40.1710.10">
    <property type="entry name" value="abc type-2 transporter like domain"/>
    <property type="match status" value="1"/>
</dbReference>
<dbReference type="RefSeq" id="WP_113860082.1">
    <property type="nucleotide sequence ID" value="NZ_PDCG01000003.1"/>
</dbReference>
<feature type="transmembrane region" description="Helical" evidence="6">
    <location>
        <begin position="521"/>
        <end position="540"/>
    </location>
</feature>
<dbReference type="Proteomes" id="UP000252530">
    <property type="component" value="Unassembled WGS sequence"/>
</dbReference>
<dbReference type="NCBIfam" id="TIGR03062">
    <property type="entry name" value="pip_yhgE_Cterm"/>
    <property type="match status" value="1"/>
</dbReference>
<organism evidence="9 10">
    <name type="scientific">Bifidobacterium aemilianum</name>
    <dbReference type="NCBI Taxonomy" id="2493120"/>
    <lineage>
        <taxon>Bacteria</taxon>
        <taxon>Bacillati</taxon>
        <taxon>Actinomycetota</taxon>
        <taxon>Actinomycetes</taxon>
        <taxon>Bifidobacteriales</taxon>
        <taxon>Bifidobacteriaceae</taxon>
        <taxon>Bifidobacterium</taxon>
    </lineage>
</organism>
<dbReference type="PANTHER" id="PTHR43077">
    <property type="entry name" value="TRANSPORT PERMEASE YVFS-RELATED"/>
    <property type="match status" value="1"/>
</dbReference>
<feature type="compositionally biased region" description="Polar residues" evidence="5">
    <location>
        <begin position="931"/>
        <end position="946"/>
    </location>
</feature>
<gene>
    <name evidence="9" type="ORF">CRD60_04390</name>
</gene>
<comment type="caution">
    <text evidence="9">The sequence shown here is derived from an EMBL/GenBank/DDBJ whole genome shotgun (WGS) entry which is preliminary data.</text>
</comment>
<feature type="domain" description="ABC-2 type transporter transmembrane" evidence="8">
    <location>
        <begin position="22"/>
        <end position="167"/>
    </location>
</feature>
<accession>A0A366K9M9</accession>
<dbReference type="GO" id="GO:0140359">
    <property type="term" value="F:ABC-type transporter activity"/>
    <property type="evidence" value="ECO:0007669"/>
    <property type="project" value="InterPro"/>
</dbReference>
<evidence type="ECO:0000313" key="9">
    <source>
        <dbReference type="EMBL" id="RBP97833.1"/>
    </source>
</evidence>
<evidence type="ECO:0000256" key="3">
    <source>
        <dbReference type="ARBA" id="ARBA00022989"/>
    </source>
</evidence>
<evidence type="ECO:0000256" key="1">
    <source>
        <dbReference type="ARBA" id="ARBA00004141"/>
    </source>
</evidence>
<feature type="compositionally biased region" description="Polar residues" evidence="5">
    <location>
        <begin position="954"/>
        <end position="965"/>
    </location>
</feature>
<evidence type="ECO:0000256" key="4">
    <source>
        <dbReference type="ARBA" id="ARBA00023136"/>
    </source>
</evidence>
<dbReference type="Pfam" id="PF01061">
    <property type="entry name" value="ABC2_membrane"/>
    <property type="match status" value="1"/>
</dbReference>
<dbReference type="InterPro" id="IPR013525">
    <property type="entry name" value="ABC2_TM"/>
</dbReference>
<feature type="transmembrane region" description="Helical" evidence="6">
    <location>
        <begin position="787"/>
        <end position="807"/>
    </location>
</feature>
<name>A0A366K9M9_9BIFI</name>
<dbReference type="NCBIfam" id="TIGR03061">
    <property type="entry name" value="pip_yhgE_Nterm"/>
    <property type="match status" value="1"/>
</dbReference>
<keyword evidence="10" id="KW-1185">Reference proteome</keyword>
<proteinExistence type="predicted"/>
<feature type="transmembrane region" description="Helical" evidence="6">
    <location>
        <begin position="620"/>
        <end position="638"/>
    </location>
</feature>
<feature type="transmembrane region" description="Helical" evidence="6">
    <location>
        <begin position="763"/>
        <end position="781"/>
    </location>
</feature>
<feature type="transmembrane region" description="Helical" evidence="6">
    <location>
        <begin position="560"/>
        <end position="582"/>
    </location>
</feature>
<feature type="domain" description="ABC-2 type transporter transmembrane" evidence="7">
    <location>
        <begin position="523"/>
        <end position="664"/>
    </location>
</feature>
<sequence>MRNVFAIVKRDVLRLLRVPSAWIIILGLIFIPPLYAWFNVIGFWDPYGNTLNIHVAIANQDEGTNNKLMGKVNLGDQIVSQLKGNKQLGWQFVDRSEAMEQVESGRSYAAIVIPKDFSERLSGVVTGDSKRPQMEYYVNEKANAIATKVTDTGANTVDQQVNNTFVSTVSKVVSKTLNTAGDTINAASDEASRETAADLKTVQDNIGKVRSLTNDLRGQLGDIPNKTQEARQALQTTQDLQASASQGLAGTANVLGQTQDGINGFVASTSSNLDQGSALLSHASGKANLVISDLTSHLTVANGDVGAAVNKVQDLNDTNAQIIKDLEDLGLPGSADIIAKLKAQNETLGQSISNLQKLNADTGATISNTGASADSINTATQTTLTATGQARKDIISGALPQLNNGLTTLSSTSANLGAGLNSQGSLIDQTKLVLDQLDKSAAASIKSLESTDTGLRQMQDKLATLSTDLTALGSSNALGKYFGKDGKLDVAMVADFMLSPTVLDTKLVYPVASYGSGMAPLFVNLSLWVGAFMLMVIVKLEVDDDELDDPTPSERYWGRWLLLAPMAALQGLVTAIGSSMIGVQTASLPVFALTAMVASLVYLSITYALSTTFLHVGKGLCIVLVILQIPGASGLYPIEMMPAFFRNMYPFFPFTYSINALRETIGGFYGNHWLMDMGKLLIFAVLFFTLGLLGRPRLNNLNLLFARQIAESDMIVGEPVQQISHEFRLSQAISLLADRDEYRQIIERKANHFAQLYPKLKRIALVAGIVVPAILAVVFSFTTGTMLVALAVWIVWILIMIAFLMAIEMMRDNVTRQVRLGTLDDEAIRGMLYSYEKPRMKRARARSRIANGLRAGNLGEALAVATGASTSGGEAKEAASRAANGTSASSPHTDAGNVDSARTEQLPPIREDGFEALRSRIQGPPPPDSAGTYSPDTEQLPTSSGQDPAKGHSENTNQEQGGEQA</sequence>
<evidence type="ECO:0000313" key="10">
    <source>
        <dbReference type="Proteomes" id="UP000252530"/>
    </source>
</evidence>
<keyword evidence="2 6" id="KW-0812">Transmembrane</keyword>